<dbReference type="AlphaFoldDB" id="A0A1J0LSZ9"/>
<dbReference type="InterPro" id="IPR001719">
    <property type="entry name" value="AP_endonuc_2"/>
</dbReference>
<keyword evidence="2 7" id="KW-0479">Metal-binding</keyword>
<evidence type="ECO:0000256" key="3">
    <source>
        <dbReference type="ARBA" id="ARBA00022763"/>
    </source>
</evidence>
<comment type="function">
    <text evidence="7">Endonuclease IV plays a role in DNA repair. It cleaves phosphodiester bonds at apurinic or apyrimidinic (AP) sites, generating a 3'-hydroxyl group and a 5'-terminal sugar phosphate.</text>
</comment>
<evidence type="ECO:0000313" key="9">
    <source>
        <dbReference type="EMBL" id="APD08575.1"/>
    </source>
</evidence>
<comment type="cofactor">
    <cofactor evidence="7">
        <name>Zn(2+)</name>
        <dbReference type="ChEBI" id="CHEBI:29105"/>
    </cofactor>
    <text evidence="7">Binds 3 Zn(2+) ions.</text>
</comment>
<dbReference type="OrthoDB" id="9805666at2"/>
<evidence type="ECO:0000259" key="8">
    <source>
        <dbReference type="Pfam" id="PF01261"/>
    </source>
</evidence>
<dbReference type="GO" id="GO:0003906">
    <property type="term" value="F:DNA-(apurinic or apyrimidinic site) endonuclease activity"/>
    <property type="evidence" value="ECO:0007669"/>
    <property type="project" value="TreeGrafter"/>
</dbReference>
<reference evidence="9" key="2">
    <citation type="journal article" date="2017" name="Stand. Genomic Sci.">
        <title>Complete genome sequence of Thermus brockianus GE-1 reveals key enzymes of xylan/xylose metabolism.</title>
        <authorList>
            <person name="Schaefers C."/>
            <person name="Blank S."/>
            <person name="Wiebusch S."/>
            <person name="Elleuche S."/>
            <person name="Antranikian G."/>
        </authorList>
    </citation>
    <scope>NUCLEOTIDE SEQUENCE</scope>
    <source>
        <strain evidence="9">GE-1</strain>
    </source>
</reference>
<dbReference type="PROSITE" id="PS00730">
    <property type="entry name" value="AP_NUCLEASE_F2_2"/>
    <property type="match status" value="1"/>
</dbReference>
<dbReference type="HAMAP" id="MF_00152">
    <property type="entry name" value="Nfo"/>
    <property type="match status" value="1"/>
</dbReference>
<feature type="domain" description="Xylose isomerase-like TIM barrel" evidence="8">
    <location>
        <begin position="21"/>
        <end position="256"/>
    </location>
</feature>
<evidence type="ECO:0000256" key="5">
    <source>
        <dbReference type="ARBA" id="ARBA00022833"/>
    </source>
</evidence>
<evidence type="ECO:0000256" key="6">
    <source>
        <dbReference type="ARBA" id="ARBA00023204"/>
    </source>
</evidence>
<dbReference type="PANTHER" id="PTHR21445:SF0">
    <property type="entry name" value="APURINIC-APYRIMIDINIC ENDONUCLEASE"/>
    <property type="match status" value="1"/>
</dbReference>
<dbReference type="PANTHER" id="PTHR21445">
    <property type="entry name" value="ENDONUCLEASE IV ENDODEOXYRIBONUCLEASE IV"/>
    <property type="match status" value="1"/>
</dbReference>
<comment type="catalytic activity">
    <reaction evidence="7">
        <text>Endonucleolytic cleavage to 5'-phosphooligonucleotide end-products.</text>
        <dbReference type="EC" id="3.1.21.2"/>
    </reaction>
</comment>
<keyword evidence="4 7" id="KW-0378">Hydrolase</keyword>
<name>A0A1J0LSZ9_THEBO</name>
<dbReference type="Proteomes" id="UP000831120">
    <property type="component" value="Chromosome"/>
</dbReference>
<organism evidence="9 11">
    <name type="scientific">Thermus brockianus</name>
    <dbReference type="NCBI Taxonomy" id="56956"/>
    <lineage>
        <taxon>Bacteria</taxon>
        <taxon>Thermotogati</taxon>
        <taxon>Deinococcota</taxon>
        <taxon>Deinococci</taxon>
        <taxon>Thermales</taxon>
        <taxon>Thermaceae</taxon>
        <taxon>Thermus</taxon>
    </lineage>
</organism>
<reference evidence="11" key="1">
    <citation type="submission" date="2016-06" db="EMBL/GenBank/DDBJ databases">
        <title>Whole genome sequencing of Thermus brockianus strain GE-1.</title>
        <authorList>
            <person name="Schaefers C."/>
            <person name="Blank S."/>
            <person name="Wiebusch S."/>
            <person name="Elleuche S."/>
            <person name="Antranikian G."/>
        </authorList>
    </citation>
    <scope>NUCLEOTIDE SEQUENCE [LARGE SCALE GENOMIC DNA]</scope>
    <source>
        <strain evidence="11">GE-1</strain>
    </source>
</reference>
<evidence type="ECO:0000313" key="10">
    <source>
        <dbReference type="EMBL" id="BDG16073.1"/>
    </source>
</evidence>
<keyword evidence="7" id="KW-0540">Nuclease</keyword>
<feature type="binding site" evidence="7">
    <location>
        <position position="168"/>
    </location>
    <ligand>
        <name>Zn(2+)</name>
        <dbReference type="ChEBI" id="CHEBI:29105"/>
        <label>2</label>
    </ligand>
</feature>
<keyword evidence="12" id="KW-1185">Reference proteome</keyword>
<dbReference type="EMBL" id="AP025593">
    <property type="protein sequence ID" value="BDG16073.1"/>
    <property type="molecule type" value="Genomic_DNA"/>
</dbReference>
<dbReference type="CDD" id="cd00019">
    <property type="entry name" value="AP2Ec"/>
    <property type="match status" value="1"/>
</dbReference>
<evidence type="ECO:0000256" key="4">
    <source>
        <dbReference type="ARBA" id="ARBA00022801"/>
    </source>
</evidence>
<dbReference type="PROSITE" id="PS00731">
    <property type="entry name" value="AP_NUCLEASE_F2_3"/>
    <property type="match status" value="1"/>
</dbReference>
<keyword evidence="3 7" id="KW-0227">DNA damage</keyword>
<feature type="binding site" evidence="7">
    <location>
        <position position="138"/>
    </location>
    <ligand>
        <name>Zn(2+)</name>
        <dbReference type="ChEBI" id="CHEBI:29105"/>
        <label>2</label>
    </ligand>
</feature>
<dbReference type="PROSITE" id="PS51432">
    <property type="entry name" value="AP_NUCLEASE_F2_4"/>
    <property type="match status" value="1"/>
</dbReference>
<dbReference type="Proteomes" id="UP000182993">
    <property type="component" value="Chromosome"/>
</dbReference>
<dbReference type="EC" id="3.1.21.2" evidence="7"/>
<dbReference type="GO" id="GO:0006284">
    <property type="term" value="P:base-excision repair"/>
    <property type="evidence" value="ECO:0007669"/>
    <property type="project" value="TreeGrafter"/>
</dbReference>
<evidence type="ECO:0000256" key="2">
    <source>
        <dbReference type="ARBA" id="ARBA00022723"/>
    </source>
</evidence>
<sequence length="283" mass="30530">MRRYGFHLSIAGKKGAAGAVEEAMALGLSCFQIFAKSPRSWKTRTLSPSEVEAFRALKEMADLPAVIHASYLVNLGAEGELWEKSVMSLADDLEKARLLGIEYVVVHPGSGDPKRVKEGALRALRLAGVKDRPTLLLENTAGGGEKVGARFEELAWLVADTPMGVCLDTCHAFAAGYGVKEDPAGVLTALDQAVGLERVPVVHLNDSVGGLGSRIDHHAHLLQGEIGEGLKGVLLDPRLEGRLFVLETPRGLEEDAWNLKVLRAWLEEAPAQEEAQGGNRHHQ</sequence>
<feature type="binding site" evidence="7">
    <location>
        <position position="247"/>
    </location>
    <ligand>
        <name>Zn(2+)</name>
        <dbReference type="ChEBI" id="CHEBI:29105"/>
        <label>2</label>
    </ligand>
</feature>
<feature type="binding site" evidence="7">
    <location>
        <position position="138"/>
    </location>
    <ligand>
        <name>Zn(2+)</name>
        <dbReference type="ChEBI" id="CHEBI:29105"/>
        <label>1</label>
    </ligand>
</feature>
<proteinExistence type="inferred from homology"/>
<gene>
    <name evidence="7" type="primary">nfo</name>
    <name evidence="9" type="ORF">A0O31_00360</name>
    <name evidence="10" type="ORF">TbrSNM41_08070</name>
</gene>
<evidence type="ECO:0000256" key="1">
    <source>
        <dbReference type="ARBA" id="ARBA00005340"/>
    </source>
</evidence>
<feature type="binding site" evidence="7">
    <location>
        <position position="171"/>
    </location>
    <ligand>
        <name>Zn(2+)</name>
        <dbReference type="ChEBI" id="CHEBI:29105"/>
        <label>3</label>
    </ligand>
</feature>
<evidence type="ECO:0000256" key="7">
    <source>
        <dbReference type="HAMAP-Rule" id="MF_00152"/>
    </source>
</evidence>
<feature type="binding site" evidence="7">
    <location>
        <position position="68"/>
    </location>
    <ligand>
        <name>Zn(2+)</name>
        <dbReference type="ChEBI" id="CHEBI:29105"/>
        <label>1</label>
    </ligand>
</feature>
<evidence type="ECO:0000313" key="12">
    <source>
        <dbReference type="Proteomes" id="UP000831120"/>
    </source>
</evidence>
<protein>
    <recommendedName>
        <fullName evidence="7">Probable endonuclease 4</fullName>
        <ecNumber evidence="7">3.1.21.2</ecNumber>
    </recommendedName>
    <alternativeName>
        <fullName evidence="7">Endodeoxyribonuclease IV</fullName>
    </alternativeName>
    <alternativeName>
        <fullName evidence="7">Endonuclease IV</fullName>
    </alternativeName>
</protein>
<dbReference type="GO" id="GO:0008270">
    <property type="term" value="F:zinc ion binding"/>
    <property type="evidence" value="ECO:0007669"/>
    <property type="project" value="UniProtKB-UniRule"/>
</dbReference>
<dbReference type="RefSeq" id="WP_071676414.1">
    <property type="nucleotide sequence ID" value="NZ_AP025593.1"/>
</dbReference>
<dbReference type="GO" id="GO:0003677">
    <property type="term" value="F:DNA binding"/>
    <property type="evidence" value="ECO:0007669"/>
    <property type="project" value="InterPro"/>
</dbReference>
<dbReference type="InterPro" id="IPR036237">
    <property type="entry name" value="Xyl_isomerase-like_sf"/>
</dbReference>
<dbReference type="InterPro" id="IPR013022">
    <property type="entry name" value="Xyl_isomerase-like_TIM-brl"/>
</dbReference>
<dbReference type="SUPFAM" id="SSF51658">
    <property type="entry name" value="Xylose isomerase-like"/>
    <property type="match status" value="1"/>
</dbReference>
<keyword evidence="7 9" id="KW-0255">Endonuclease</keyword>
<feature type="binding site" evidence="7">
    <location>
        <position position="218"/>
    </location>
    <ligand>
        <name>Zn(2+)</name>
        <dbReference type="ChEBI" id="CHEBI:29105"/>
        <label>3</label>
    </ligand>
</feature>
<dbReference type="NCBIfam" id="TIGR00587">
    <property type="entry name" value="nfo"/>
    <property type="match status" value="1"/>
</dbReference>
<dbReference type="SMART" id="SM00518">
    <property type="entry name" value="AP2Ec"/>
    <property type="match status" value="1"/>
</dbReference>
<dbReference type="KEGG" id="tbc:A0O31_00360"/>
<dbReference type="Pfam" id="PF01261">
    <property type="entry name" value="AP_endonuc_2"/>
    <property type="match status" value="1"/>
</dbReference>
<keyword evidence="5 7" id="KW-0862">Zinc</keyword>
<dbReference type="GO" id="GO:0008833">
    <property type="term" value="F:deoxyribonuclease IV (phage-T4-induced) activity"/>
    <property type="evidence" value="ECO:0007669"/>
    <property type="project" value="UniProtKB-UniRule"/>
</dbReference>
<feature type="binding site" evidence="7">
    <location>
        <position position="216"/>
    </location>
    <ligand>
        <name>Zn(2+)</name>
        <dbReference type="ChEBI" id="CHEBI:29105"/>
        <label>3</label>
    </ligand>
</feature>
<accession>A0A1J0LSZ9</accession>
<dbReference type="Gene3D" id="3.20.20.150">
    <property type="entry name" value="Divalent-metal-dependent TIM barrel enzymes"/>
    <property type="match status" value="1"/>
</dbReference>
<dbReference type="InterPro" id="IPR018246">
    <property type="entry name" value="AP_endonuc_F2_Zn_BS"/>
</dbReference>
<dbReference type="STRING" id="56956.A0O31_00360"/>
<feature type="binding site" evidence="7">
    <location>
        <position position="107"/>
    </location>
    <ligand>
        <name>Zn(2+)</name>
        <dbReference type="ChEBI" id="CHEBI:29105"/>
        <label>1</label>
    </ligand>
</feature>
<comment type="similarity">
    <text evidence="1 7">Belongs to the AP endonuclease 2 family.</text>
</comment>
<reference evidence="10 12" key="3">
    <citation type="journal article" date="2022" name="Microbiol. Resour. Announc.">
        <title>Complete Genome Sequences of Thermus Strains Isolated from Senami Hot Spring in Japan.</title>
        <authorList>
            <person name="Miyazaki K."/>
        </authorList>
    </citation>
    <scope>NUCLEOTIDE SEQUENCE [LARGE SCALE GENOMIC DNA]</scope>
    <source>
        <strain evidence="10 12">SNM4-1</strain>
    </source>
</reference>
<dbReference type="EMBL" id="CP016312">
    <property type="protein sequence ID" value="APD08575.1"/>
    <property type="molecule type" value="Genomic_DNA"/>
</dbReference>
<keyword evidence="6 7" id="KW-0234">DNA repair</keyword>
<evidence type="ECO:0000313" key="11">
    <source>
        <dbReference type="Proteomes" id="UP000182993"/>
    </source>
</evidence>
<dbReference type="GO" id="GO:0008081">
    <property type="term" value="F:phosphoric diester hydrolase activity"/>
    <property type="evidence" value="ECO:0007669"/>
    <property type="project" value="TreeGrafter"/>
</dbReference>
<feature type="binding site" evidence="7">
    <location>
        <position position="203"/>
    </location>
    <ligand>
        <name>Zn(2+)</name>
        <dbReference type="ChEBI" id="CHEBI:29105"/>
        <label>2</label>
    </ligand>
</feature>